<accession>A0A1M5ZMH6</accession>
<dbReference type="Proteomes" id="UP000184226">
    <property type="component" value="Unassembled WGS sequence"/>
</dbReference>
<name>A0A1M5ZMH6_9BURK</name>
<keyword evidence="4" id="KW-1185">Reference proteome</keyword>
<organism evidence="3 4">
    <name type="scientific">Pollutimonas bauzanensis</name>
    <dbReference type="NCBI Taxonomy" id="658167"/>
    <lineage>
        <taxon>Bacteria</taxon>
        <taxon>Pseudomonadati</taxon>
        <taxon>Pseudomonadota</taxon>
        <taxon>Betaproteobacteria</taxon>
        <taxon>Burkholderiales</taxon>
        <taxon>Alcaligenaceae</taxon>
        <taxon>Pollutimonas</taxon>
    </lineage>
</organism>
<reference evidence="3 4" key="1">
    <citation type="submission" date="2016-11" db="EMBL/GenBank/DDBJ databases">
        <authorList>
            <person name="Jaros S."/>
            <person name="Januszkiewicz K."/>
            <person name="Wedrychowicz H."/>
        </authorList>
    </citation>
    <scope>NUCLEOTIDE SEQUENCE [LARGE SCALE GENOMIC DNA]</scope>
    <source>
        <strain evidence="3 4">CGMCC 1.10190</strain>
    </source>
</reference>
<evidence type="ECO:0000313" key="4">
    <source>
        <dbReference type="Proteomes" id="UP000184226"/>
    </source>
</evidence>
<protein>
    <recommendedName>
        <fullName evidence="5">DUF2909 domain-containing protein</fullName>
    </recommendedName>
</protein>
<dbReference type="AlphaFoldDB" id="A0A1M5ZMH6"/>
<keyword evidence="1" id="KW-0812">Transmembrane</keyword>
<sequence>MNHLFQCLALVLAAMLACLFMHANPLRQGQGLLLGAIKALRAFALLAIIAIGGLAHGAPFG</sequence>
<evidence type="ECO:0000256" key="2">
    <source>
        <dbReference type="SAM" id="SignalP"/>
    </source>
</evidence>
<evidence type="ECO:0008006" key="5">
    <source>
        <dbReference type="Google" id="ProtNLM"/>
    </source>
</evidence>
<proteinExistence type="predicted"/>
<evidence type="ECO:0000256" key="1">
    <source>
        <dbReference type="SAM" id="Phobius"/>
    </source>
</evidence>
<keyword evidence="1" id="KW-0472">Membrane</keyword>
<keyword evidence="1" id="KW-1133">Transmembrane helix</keyword>
<gene>
    <name evidence="3" type="ORF">SAMN04488135_11650</name>
</gene>
<dbReference type="EMBL" id="FQXE01000016">
    <property type="protein sequence ID" value="SHI25517.1"/>
    <property type="molecule type" value="Genomic_DNA"/>
</dbReference>
<evidence type="ECO:0000313" key="3">
    <source>
        <dbReference type="EMBL" id="SHI25517.1"/>
    </source>
</evidence>
<feature type="signal peptide" evidence="2">
    <location>
        <begin position="1"/>
        <end position="23"/>
    </location>
</feature>
<keyword evidence="2" id="KW-0732">Signal</keyword>
<feature type="chain" id="PRO_5012657844" description="DUF2909 domain-containing protein" evidence="2">
    <location>
        <begin position="24"/>
        <end position="61"/>
    </location>
</feature>
<dbReference type="RefSeq" id="WP_073108070.1">
    <property type="nucleotide sequence ID" value="NZ_FQXE01000016.1"/>
</dbReference>
<feature type="transmembrane region" description="Helical" evidence="1">
    <location>
        <begin position="39"/>
        <end position="58"/>
    </location>
</feature>
<dbReference type="STRING" id="658167.SAMN04488135_11650"/>